<sequence>MLPYPGQGQGPHLHLLHAVNISRLKFFITVLLPRSLPSLRLFFSLVGSTHIHVLGDGAQMLGFPCLNGKDPVALSSRCHSDGMRNLSTVASVPVQPQTPMQYRPAQSMPLVTITPEVTSKTKCKHIMKCLIEQYKASHLGNHGFAYDGNKSAFAAGPLPFENKEFVIVVPEKDGRQHEFKVAVKFVVTKDIDHLRKLLSGRQHDNPQETIQALDIVLREAASHERIIVGRSIFSSPLGNGVDYCRGFYQSLRPTGMGLSLSIDMSNAQQAETGQSLIEEQALEIGSRKSVRKLFGSYDLLDLIKSFQIGRQKEIQSLLEVGPVTNFAHRNHPQSLLKGRFLRFVQDKKSTSVAASELGLLKQTHTVSDLRLQERHRVLDYERVQLLPQTETVESSGQYHDGSDDRSQETHHFNLSQQTLELESDYDTAELRELSNRRRVSNLLQNGFGLRLDELLRSHVERKEQASQSEQQESVFENDGVSQAVQSAKGALSSPPAIPQLSGTEREIINGLRIDMVRLQEQMNSLQSTLETCMKMQHELQRSVQQEVWSALSRLSTSGEDSLETCFLCCDNSSYDFSSDRCGCVHVCSNCAKKINWSKLKESVRHP</sequence>
<dbReference type="PANTHER" id="PTHR46519">
    <property type="entry name" value="RING/U-BOX SUPERFAMILY PROTEIN"/>
    <property type="match status" value="1"/>
</dbReference>
<reference evidence="4" key="1">
    <citation type="journal article" date="2022" name="Int. J. Mol. Sci.">
        <title>Draft Genome of Tanacetum Coccineum: Genomic Comparison of Closely Related Tanacetum-Family Plants.</title>
        <authorList>
            <person name="Yamashiro T."/>
            <person name="Shiraishi A."/>
            <person name="Nakayama K."/>
            <person name="Satake H."/>
        </authorList>
    </citation>
    <scope>NUCLEOTIDE SEQUENCE</scope>
</reference>
<feature type="region of interest" description="Disordered" evidence="2">
    <location>
        <begin position="389"/>
        <end position="409"/>
    </location>
</feature>
<dbReference type="Proteomes" id="UP001151760">
    <property type="component" value="Unassembled WGS sequence"/>
</dbReference>
<accession>A0ABQ5FXV0</accession>
<dbReference type="InterPro" id="IPR032474">
    <property type="entry name" value="Argonaute_N"/>
</dbReference>
<proteinExistence type="predicted"/>
<reference evidence="4" key="2">
    <citation type="submission" date="2022-01" db="EMBL/GenBank/DDBJ databases">
        <authorList>
            <person name="Yamashiro T."/>
            <person name="Shiraishi A."/>
            <person name="Satake H."/>
            <person name="Nakayama K."/>
        </authorList>
    </citation>
    <scope>NUCLEOTIDE SEQUENCE</scope>
</reference>
<feature type="compositionally biased region" description="Basic and acidic residues" evidence="2">
    <location>
        <begin position="400"/>
        <end position="409"/>
    </location>
</feature>
<keyword evidence="5" id="KW-1185">Reference proteome</keyword>
<feature type="coiled-coil region" evidence="1">
    <location>
        <begin position="508"/>
        <end position="535"/>
    </location>
</feature>
<organism evidence="4 5">
    <name type="scientific">Tanacetum coccineum</name>
    <dbReference type="NCBI Taxonomy" id="301880"/>
    <lineage>
        <taxon>Eukaryota</taxon>
        <taxon>Viridiplantae</taxon>
        <taxon>Streptophyta</taxon>
        <taxon>Embryophyta</taxon>
        <taxon>Tracheophyta</taxon>
        <taxon>Spermatophyta</taxon>
        <taxon>Magnoliopsida</taxon>
        <taxon>eudicotyledons</taxon>
        <taxon>Gunneridae</taxon>
        <taxon>Pentapetalae</taxon>
        <taxon>asterids</taxon>
        <taxon>campanulids</taxon>
        <taxon>Asterales</taxon>
        <taxon>Asteraceae</taxon>
        <taxon>Asteroideae</taxon>
        <taxon>Anthemideae</taxon>
        <taxon>Anthemidinae</taxon>
        <taxon>Tanacetum</taxon>
    </lineage>
</organism>
<dbReference type="PANTHER" id="PTHR46519:SF3">
    <property type="entry name" value="RING_U-BOX SUPERFAMILY PROTEIN"/>
    <property type="match status" value="1"/>
</dbReference>
<dbReference type="SUPFAM" id="SSF101690">
    <property type="entry name" value="PAZ domain"/>
    <property type="match status" value="1"/>
</dbReference>
<feature type="domain" description="Argonaute linker 1" evidence="3">
    <location>
        <begin position="226"/>
        <end position="270"/>
    </location>
</feature>
<dbReference type="InterPro" id="IPR036085">
    <property type="entry name" value="PAZ_dom_sf"/>
</dbReference>
<dbReference type="Pfam" id="PF08699">
    <property type="entry name" value="ArgoL1"/>
    <property type="match status" value="1"/>
</dbReference>
<dbReference type="Pfam" id="PF16486">
    <property type="entry name" value="ArgoN"/>
    <property type="match status" value="1"/>
</dbReference>
<gene>
    <name evidence="4" type="ORF">Tco_1019691</name>
</gene>
<evidence type="ECO:0000313" key="4">
    <source>
        <dbReference type="EMBL" id="GJT68211.1"/>
    </source>
</evidence>
<evidence type="ECO:0000259" key="3">
    <source>
        <dbReference type="SMART" id="SM01163"/>
    </source>
</evidence>
<dbReference type="EMBL" id="BQNB010017877">
    <property type="protein sequence ID" value="GJT68211.1"/>
    <property type="molecule type" value="Genomic_DNA"/>
</dbReference>
<evidence type="ECO:0000256" key="1">
    <source>
        <dbReference type="SAM" id="Coils"/>
    </source>
</evidence>
<protein>
    <submittedName>
        <fullName evidence="4">Argonaute 1-like protein</fullName>
    </submittedName>
</protein>
<keyword evidence="1" id="KW-0175">Coiled coil</keyword>
<evidence type="ECO:0000313" key="5">
    <source>
        <dbReference type="Proteomes" id="UP001151760"/>
    </source>
</evidence>
<evidence type="ECO:0000256" key="2">
    <source>
        <dbReference type="SAM" id="MobiDB-lite"/>
    </source>
</evidence>
<dbReference type="SMART" id="SM01163">
    <property type="entry name" value="DUF1785"/>
    <property type="match status" value="1"/>
</dbReference>
<dbReference type="InterPro" id="IPR014811">
    <property type="entry name" value="ArgoL1"/>
</dbReference>
<comment type="caution">
    <text evidence="4">The sequence shown here is derived from an EMBL/GenBank/DDBJ whole genome shotgun (WGS) entry which is preliminary data.</text>
</comment>
<name>A0ABQ5FXV0_9ASTR</name>